<feature type="chain" id="PRO_5047054979" evidence="1">
    <location>
        <begin position="20"/>
        <end position="121"/>
    </location>
</feature>
<dbReference type="Proteomes" id="UP001520878">
    <property type="component" value="Unassembled WGS sequence"/>
</dbReference>
<protein>
    <submittedName>
        <fullName evidence="2">Uncharacterized protein</fullName>
    </submittedName>
</protein>
<sequence length="121" mass="13422">MRSLLIFILLTSASFSVFAQEQAVIVHFYNYGSKDLTRLFALEDKLEKAITKSGVGEYDGNEIAVDGSDGFLYMYGPDADRLFLVVKPILEETPFTKGADVTKRYGPPESSTKEAHVIIAH</sequence>
<name>A0ABS8G699_9ALTE</name>
<keyword evidence="3" id="KW-1185">Reference proteome</keyword>
<evidence type="ECO:0000256" key="1">
    <source>
        <dbReference type="SAM" id="SignalP"/>
    </source>
</evidence>
<dbReference type="EMBL" id="JAJEWP010000001">
    <property type="protein sequence ID" value="MCC2616070.1"/>
    <property type="molecule type" value="Genomic_DNA"/>
</dbReference>
<keyword evidence="1" id="KW-0732">Signal</keyword>
<accession>A0ABS8G699</accession>
<comment type="caution">
    <text evidence="2">The sequence shown here is derived from an EMBL/GenBank/DDBJ whole genome shotgun (WGS) entry which is preliminary data.</text>
</comment>
<evidence type="ECO:0000313" key="3">
    <source>
        <dbReference type="Proteomes" id="UP001520878"/>
    </source>
</evidence>
<organism evidence="2 3">
    <name type="scientific">Fluctibacter halophilus</name>
    <dbReference type="NCBI Taxonomy" id="226011"/>
    <lineage>
        <taxon>Bacteria</taxon>
        <taxon>Pseudomonadati</taxon>
        <taxon>Pseudomonadota</taxon>
        <taxon>Gammaproteobacteria</taxon>
        <taxon>Alteromonadales</taxon>
        <taxon>Alteromonadaceae</taxon>
        <taxon>Fluctibacter</taxon>
    </lineage>
</organism>
<dbReference type="RefSeq" id="WP_229158702.1">
    <property type="nucleotide sequence ID" value="NZ_JAJEWP010000001.1"/>
</dbReference>
<reference evidence="2 3" key="1">
    <citation type="submission" date="2021-10" db="EMBL/GenBank/DDBJ databases">
        <title>Draft genome of Aestuariibacter halophilus JC2043.</title>
        <authorList>
            <person name="Emsley S.A."/>
            <person name="Pfannmuller K.M."/>
            <person name="Ushijima B."/>
            <person name="Saw J.H."/>
            <person name="Videau P."/>
        </authorList>
    </citation>
    <scope>NUCLEOTIDE SEQUENCE [LARGE SCALE GENOMIC DNA]</scope>
    <source>
        <strain evidence="2 3">JC2043</strain>
    </source>
</reference>
<proteinExistence type="predicted"/>
<feature type="signal peptide" evidence="1">
    <location>
        <begin position="1"/>
        <end position="19"/>
    </location>
</feature>
<gene>
    <name evidence="2" type="ORF">LJ739_07440</name>
</gene>
<evidence type="ECO:0000313" key="2">
    <source>
        <dbReference type="EMBL" id="MCC2616070.1"/>
    </source>
</evidence>